<proteinExistence type="predicted"/>
<reference evidence="2 3" key="1">
    <citation type="submission" date="2024-08" db="EMBL/GenBank/DDBJ databases">
        <authorList>
            <person name="Lu H."/>
        </authorList>
    </citation>
    <scope>NUCLEOTIDE SEQUENCE [LARGE SCALE GENOMIC DNA]</scope>
    <source>
        <strain evidence="2 3">BYS87W</strain>
    </source>
</reference>
<evidence type="ECO:0008006" key="4">
    <source>
        <dbReference type="Google" id="ProtNLM"/>
    </source>
</evidence>
<evidence type="ECO:0000256" key="1">
    <source>
        <dbReference type="SAM" id="SignalP"/>
    </source>
</evidence>
<keyword evidence="1" id="KW-0732">Signal</keyword>
<evidence type="ECO:0000313" key="2">
    <source>
        <dbReference type="EMBL" id="MFG6465103.1"/>
    </source>
</evidence>
<dbReference type="PROSITE" id="PS51318">
    <property type="entry name" value="TAT"/>
    <property type="match status" value="1"/>
</dbReference>
<dbReference type="InterPro" id="IPR006311">
    <property type="entry name" value="TAT_signal"/>
</dbReference>
<organism evidence="2 3">
    <name type="scientific">Pelomonas baiyunensis</name>
    <dbReference type="NCBI Taxonomy" id="3299026"/>
    <lineage>
        <taxon>Bacteria</taxon>
        <taxon>Pseudomonadati</taxon>
        <taxon>Pseudomonadota</taxon>
        <taxon>Betaproteobacteria</taxon>
        <taxon>Burkholderiales</taxon>
        <taxon>Sphaerotilaceae</taxon>
        <taxon>Roseateles</taxon>
    </lineage>
</organism>
<keyword evidence="3" id="KW-1185">Reference proteome</keyword>
<comment type="caution">
    <text evidence="2">The sequence shown here is derived from an EMBL/GenBank/DDBJ whole genome shotgun (WGS) entry which is preliminary data.</text>
</comment>
<feature type="chain" id="PRO_5045773657" description="Type IV pili methyl-accepting chemotaxis transducer N-term" evidence="1">
    <location>
        <begin position="23"/>
        <end position="246"/>
    </location>
</feature>
<evidence type="ECO:0000313" key="3">
    <source>
        <dbReference type="Proteomes" id="UP001606303"/>
    </source>
</evidence>
<accession>A0ABW7GSZ0</accession>
<dbReference type="EMBL" id="JBIGIB010000001">
    <property type="protein sequence ID" value="MFG6465103.1"/>
    <property type="molecule type" value="Genomic_DNA"/>
</dbReference>
<protein>
    <recommendedName>
        <fullName evidence="4">Type IV pili methyl-accepting chemotaxis transducer N-term</fullName>
    </recommendedName>
</protein>
<dbReference type="Proteomes" id="UP001606303">
    <property type="component" value="Unassembled WGS sequence"/>
</dbReference>
<gene>
    <name evidence="2" type="ORF">ACG01O_00635</name>
</gene>
<sequence length="246" mass="26082">MQSSRRHLFTLPLAATAAVSLATLPAAGWCQSPAACTTPSLGALTQRMGKAWLCTNEGALAQSARQVLDASQTAFTQQLVQLHQQATSPEQAGGLRALARRYEDYQALLAGTPTADAHRQLLGTANEMLTLAQLATGSRAGLPWQARLAARQRLLSQRIALLGLANPAAEPIRRERQSAIYEFEAGQQALHGGADTALRQRLQAADAAWTPLRAAAGAGLAAPLFLSSERLLTAMDTVAEHCARIT</sequence>
<name>A0ABW7GSZ0_9BURK</name>
<feature type="signal peptide" evidence="1">
    <location>
        <begin position="1"/>
        <end position="22"/>
    </location>
</feature>